<comment type="caution">
    <text evidence="5">The sequence shown here is derived from an EMBL/GenBank/DDBJ whole genome shotgun (WGS) entry which is preliminary data.</text>
</comment>
<dbReference type="InterPro" id="IPR036390">
    <property type="entry name" value="WH_DNA-bd_sf"/>
</dbReference>
<keyword evidence="2" id="KW-0238">DNA-binding</keyword>
<dbReference type="PANTHER" id="PTHR43537:SF44">
    <property type="entry name" value="GNTR FAMILY REGULATORY PROTEIN"/>
    <property type="match status" value="1"/>
</dbReference>
<dbReference type="SUPFAM" id="SSF46785">
    <property type="entry name" value="Winged helix' DNA-binding domain"/>
    <property type="match status" value="1"/>
</dbReference>
<dbReference type="PANTHER" id="PTHR43537">
    <property type="entry name" value="TRANSCRIPTIONAL REGULATOR, GNTR FAMILY"/>
    <property type="match status" value="1"/>
</dbReference>
<organism evidence="5 6">
    <name type="scientific">Novosphingobium organovorum</name>
    <dbReference type="NCBI Taxonomy" id="2930092"/>
    <lineage>
        <taxon>Bacteria</taxon>
        <taxon>Pseudomonadati</taxon>
        <taxon>Pseudomonadota</taxon>
        <taxon>Alphaproteobacteria</taxon>
        <taxon>Sphingomonadales</taxon>
        <taxon>Sphingomonadaceae</taxon>
        <taxon>Novosphingobium</taxon>
    </lineage>
</organism>
<keyword evidence="1" id="KW-0805">Transcription regulation</keyword>
<evidence type="ECO:0000256" key="1">
    <source>
        <dbReference type="ARBA" id="ARBA00023015"/>
    </source>
</evidence>
<dbReference type="CDD" id="cd07377">
    <property type="entry name" value="WHTH_GntR"/>
    <property type="match status" value="1"/>
</dbReference>
<keyword evidence="6" id="KW-1185">Reference proteome</keyword>
<dbReference type="PRINTS" id="PR00035">
    <property type="entry name" value="HTHGNTR"/>
</dbReference>
<evidence type="ECO:0000256" key="3">
    <source>
        <dbReference type="ARBA" id="ARBA00023163"/>
    </source>
</evidence>
<dbReference type="PROSITE" id="PS50949">
    <property type="entry name" value="HTH_GNTR"/>
    <property type="match status" value="1"/>
</dbReference>
<dbReference type="Pfam" id="PF07729">
    <property type="entry name" value="FCD"/>
    <property type="match status" value="1"/>
</dbReference>
<proteinExistence type="predicted"/>
<name>A0ABT0B8T3_9SPHN</name>
<evidence type="ECO:0000313" key="6">
    <source>
        <dbReference type="Proteomes" id="UP001162881"/>
    </source>
</evidence>
<dbReference type="Gene3D" id="1.10.10.10">
    <property type="entry name" value="Winged helix-like DNA-binding domain superfamily/Winged helix DNA-binding domain"/>
    <property type="match status" value="1"/>
</dbReference>
<dbReference type="EMBL" id="JALHLF010000002">
    <property type="protein sequence ID" value="MCJ2181275.1"/>
    <property type="molecule type" value="Genomic_DNA"/>
</dbReference>
<protein>
    <submittedName>
        <fullName evidence="5">FadR family transcriptional regulator</fullName>
    </submittedName>
</protein>
<dbReference type="Pfam" id="PF00392">
    <property type="entry name" value="GntR"/>
    <property type="match status" value="1"/>
</dbReference>
<dbReference type="InterPro" id="IPR036388">
    <property type="entry name" value="WH-like_DNA-bd_sf"/>
</dbReference>
<evidence type="ECO:0000259" key="4">
    <source>
        <dbReference type="PROSITE" id="PS50949"/>
    </source>
</evidence>
<dbReference type="InterPro" id="IPR000524">
    <property type="entry name" value="Tscrpt_reg_HTH_GntR"/>
</dbReference>
<dbReference type="Gene3D" id="1.20.120.530">
    <property type="entry name" value="GntR ligand-binding domain-like"/>
    <property type="match status" value="1"/>
</dbReference>
<reference evidence="5" key="1">
    <citation type="submission" date="2022-03" db="EMBL/GenBank/DDBJ databases">
        <title>Identification of a novel bacterium isolated from mangrove sediments.</title>
        <authorList>
            <person name="Pan X."/>
        </authorList>
    </citation>
    <scope>NUCLEOTIDE SEQUENCE</scope>
    <source>
        <strain evidence="5">B1949</strain>
    </source>
</reference>
<sequence length="255" mass="28434">MQDAQKRREPANYKVSRALGVAIVTGGYVPGAQLPGEFEIAEQMGVSRSVVREAVRMLAAKGLVESRPKIGTRVRERRHWSMLDPDLLEWMFESEPSEKFVRDLFALRMVVEPAAAEMAAQMRTARHLSEMGYALEKMAEFTLRVAEGQQADERFHAAILDATGNELIANLSASICAAVHWTTHFKVRRFGNPRDSLEEHRALFEAIANADGPAAREAAVVLIEHARRDTEVALATLQPDPSEKRVIVGAKKYEE</sequence>
<dbReference type="Proteomes" id="UP001162881">
    <property type="component" value="Unassembled WGS sequence"/>
</dbReference>
<evidence type="ECO:0000256" key="2">
    <source>
        <dbReference type="ARBA" id="ARBA00023125"/>
    </source>
</evidence>
<feature type="domain" description="HTH gntR-type" evidence="4">
    <location>
        <begin position="9"/>
        <end position="77"/>
    </location>
</feature>
<dbReference type="RefSeq" id="WP_244016397.1">
    <property type="nucleotide sequence ID" value="NZ_JALHLF010000002.1"/>
</dbReference>
<dbReference type="SMART" id="SM00895">
    <property type="entry name" value="FCD"/>
    <property type="match status" value="1"/>
</dbReference>
<keyword evidence="3" id="KW-0804">Transcription</keyword>
<dbReference type="SUPFAM" id="SSF48008">
    <property type="entry name" value="GntR ligand-binding domain-like"/>
    <property type="match status" value="1"/>
</dbReference>
<dbReference type="InterPro" id="IPR011711">
    <property type="entry name" value="GntR_C"/>
</dbReference>
<accession>A0ABT0B8T3</accession>
<dbReference type="InterPro" id="IPR008920">
    <property type="entry name" value="TF_FadR/GntR_C"/>
</dbReference>
<evidence type="ECO:0000313" key="5">
    <source>
        <dbReference type="EMBL" id="MCJ2181275.1"/>
    </source>
</evidence>
<gene>
    <name evidence="5" type="ORF">MTR62_00910</name>
</gene>
<dbReference type="SMART" id="SM00345">
    <property type="entry name" value="HTH_GNTR"/>
    <property type="match status" value="1"/>
</dbReference>